<accession>W4M808</accession>
<dbReference type="Pfam" id="PF13649">
    <property type="entry name" value="Methyltransf_25"/>
    <property type="match status" value="1"/>
</dbReference>
<sequence>MKNPITWGYASLRERGLTRTLSSAVSFIDNWWFDLRYGTDTAAVVQTPLLDIPAQVKALAHEYRASKAAPMRKLLEAAELPENKVFLDMGCGKGKALMIAADYGCQKLIGVEYSPTLCERARDNLQARLKNRPEVAFEVVQGDAAEYEFRDDENVIYFYNPFAAPIARSVLRSLERSLQRVPRQVWLLYYVCEFRESFDECPFLELKAAPVFGGCEHLIFINRCYLPRV</sequence>
<dbReference type="Proteomes" id="UP000019140">
    <property type="component" value="Unassembled WGS sequence"/>
</dbReference>
<dbReference type="Gene3D" id="3.40.50.150">
    <property type="entry name" value="Vaccinia Virus protein VP39"/>
    <property type="match status" value="1"/>
</dbReference>
<reference evidence="5 6" key="1">
    <citation type="journal article" date="2014" name="Nature">
        <title>An environmental bacterial taxon with a large and distinct metabolic repertoire.</title>
        <authorList>
            <person name="Wilson M.C."/>
            <person name="Mori T."/>
            <person name="Ruckert C."/>
            <person name="Uria A.R."/>
            <person name="Helf M.J."/>
            <person name="Takada K."/>
            <person name="Gernert C."/>
            <person name="Steffens U.A."/>
            <person name="Heycke N."/>
            <person name="Schmitt S."/>
            <person name="Rinke C."/>
            <person name="Helfrich E.J."/>
            <person name="Brachmann A.O."/>
            <person name="Gurgui C."/>
            <person name="Wakimoto T."/>
            <person name="Kracht M."/>
            <person name="Crusemann M."/>
            <person name="Hentschel U."/>
            <person name="Abe I."/>
            <person name="Matsunaga S."/>
            <person name="Kalinowski J."/>
            <person name="Takeyama H."/>
            <person name="Piel J."/>
        </authorList>
    </citation>
    <scope>NUCLEOTIDE SEQUENCE [LARGE SCALE GENOMIC DNA]</scope>
    <source>
        <strain evidence="6">TSY2</strain>
    </source>
</reference>
<dbReference type="InterPro" id="IPR029063">
    <property type="entry name" value="SAM-dependent_MTases_sf"/>
</dbReference>
<dbReference type="HOGENOM" id="CLU_082418_0_0_7"/>
<dbReference type="GO" id="GO:0016279">
    <property type="term" value="F:protein-lysine N-methyltransferase activity"/>
    <property type="evidence" value="ECO:0007669"/>
    <property type="project" value="InterPro"/>
</dbReference>
<keyword evidence="1" id="KW-0489">Methyltransferase</keyword>
<evidence type="ECO:0000259" key="4">
    <source>
        <dbReference type="Pfam" id="PF13649"/>
    </source>
</evidence>
<dbReference type="PANTHER" id="PTHR13610:SF11">
    <property type="entry name" value="METHYLTRANSFERASE DOMAIN-CONTAINING PROTEIN"/>
    <property type="match status" value="1"/>
</dbReference>
<feature type="domain" description="Methyltransferase" evidence="4">
    <location>
        <begin position="87"/>
        <end position="178"/>
    </location>
</feature>
<keyword evidence="2" id="KW-0808">Transferase</keyword>
<gene>
    <name evidence="5" type="ORF">ETSY2_21030</name>
</gene>
<dbReference type="PANTHER" id="PTHR13610">
    <property type="entry name" value="METHYLTRANSFERASE DOMAIN-CONTAINING PROTEIN"/>
    <property type="match status" value="1"/>
</dbReference>
<name>W4M808_9BACT</name>
<comment type="caution">
    <text evidence="5">The sequence shown here is derived from an EMBL/GenBank/DDBJ whole genome shotgun (WGS) entry which is preliminary data.</text>
</comment>
<evidence type="ECO:0000256" key="1">
    <source>
        <dbReference type="ARBA" id="ARBA00022603"/>
    </source>
</evidence>
<protein>
    <recommendedName>
        <fullName evidence="4">Methyltransferase domain-containing protein</fullName>
    </recommendedName>
</protein>
<evidence type="ECO:0000256" key="3">
    <source>
        <dbReference type="ARBA" id="ARBA00022691"/>
    </source>
</evidence>
<dbReference type="CDD" id="cd02440">
    <property type="entry name" value="AdoMet_MTases"/>
    <property type="match status" value="1"/>
</dbReference>
<keyword evidence="3" id="KW-0949">S-adenosyl-L-methionine</keyword>
<dbReference type="AlphaFoldDB" id="W4M808"/>
<keyword evidence="6" id="KW-1185">Reference proteome</keyword>
<evidence type="ECO:0000256" key="2">
    <source>
        <dbReference type="ARBA" id="ARBA00022679"/>
    </source>
</evidence>
<evidence type="ECO:0000313" key="6">
    <source>
        <dbReference type="Proteomes" id="UP000019140"/>
    </source>
</evidence>
<feature type="non-terminal residue" evidence="5">
    <location>
        <position position="229"/>
    </location>
</feature>
<dbReference type="GO" id="GO:0032259">
    <property type="term" value="P:methylation"/>
    <property type="evidence" value="ECO:0007669"/>
    <property type="project" value="UniProtKB-KW"/>
</dbReference>
<organism evidence="5 6">
    <name type="scientific">Candidatus Entotheonella gemina</name>
    <dbReference type="NCBI Taxonomy" id="1429439"/>
    <lineage>
        <taxon>Bacteria</taxon>
        <taxon>Pseudomonadati</taxon>
        <taxon>Nitrospinota/Tectimicrobiota group</taxon>
        <taxon>Candidatus Tectimicrobiota</taxon>
        <taxon>Candidatus Entotheonellia</taxon>
        <taxon>Candidatus Entotheonellales</taxon>
        <taxon>Candidatus Entotheonellaceae</taxon>
        <taxon>Candidatus Entotheonella</taxon>
    </lineage>
</organism>
<dbReference type="SUPFAM" id="SSF53335">
    <property type="entry name" value="S-adenosyl-L-methionine-dependent methyltransferases"/>
    <property type="match status" value="1"/>
</dbReference>
<dbReference type="EMBL" id="AZHX01000871">
    <property type="protein sequence ID" value="ETX05772.1"/>
    <property type="molecule type" value="Genomic_DNA"/>
</dbReference>
<dbReference type="InterPro" id="IPR041698">
    <property type="entry name" value="Methyltransf_25"/>
</dbReference>
<dbReference type="InterPro" id="IPR026170">
    <property type="entry name" value="FAM173A/B"/>
</dbReference>
<proteinExistence type="predicted"/>
<evidence type="ECO:0000313" key="5">
    <source>
        <dbReference type="EMBL" id="ETX05772.1"/>
    </source>
</evidence>